<dbReference type="PROSITE" id="PS00028">
    <property type="entry name" value="ZINC_FINGER_C2H2_1"/>
    <property type="match status" value="5"/>
</dbReference>
<dbReference type="PANTHER" id="PTHR24388">
    <property type="entry name" value="ZINC FINGER PROTEIN"/>
    <property type="match status" value="1"/>
</dbReference>
<dbReference type="OrthoDB" id="3437960at2759"/>
<keyword evidence="8" id="KW-0804">Transcription</keyword>
<evidence type="ECO:0000256" key="4">
    <source>
        <dbReference type="ARBA" id="ARBA00022771"/>
    </source>
</evidence>
<keyword evidence="6" id="KW-0805">Transcription regulation</keyword>
<evidence type="ECO:0000256" key="9">
    <source>
        <dbReference type="ARBA" id="ARBA00023242"/>
    </source>
</evidence>
<keyword evidence="7" id="KW-0238">DNA-binding</keyword>
<gene>
    <name evidence="14" type="primary">LOC105424838</name>
</gene>
<keyword evidence="3" id="KW-0677">Repeat</keyword>
<comment type="subcellular location">
    <subcellularLocation>
        <location evidence="1">Nucleus</location>
    </subcellularLocation>
</comment>
<dbReference type="FunFam" id="3.30.160.60:FF:000557">
    <property type="entry name" value="zinc finger and SCAN domain-containing protein 29"/>
    <property type="match status" value="1"/>
</dbReference>
<dbReference type="AlphaFoldDB" id="A0A6I9VWP5"/>
<comment type="similarity">
    <text evidence="10">Belongs to the snail C2H2-type zinc-finger protein family.</text>
</comment>
<evidence type="ECO:0000256" key="3">
    <source>
        <dbReference type="ARBA" id="ARBA00022737"/>
    </source>
</evidence>
<dbReference type="GO" id="GO:0008270">
    <property type="term" value="F:zinc ion binding"/>
    <property type="evidence" value="ECO:0007669"/>
    <property type="project" value="UniProtKB-KW"/>
</dbReference>
<dbReference type="Pfam" id="PF13912">
    <property type="entry name" value="zf-C2H2_6"/>
    <property type="match status" value="1"/>
</dbReference>
<feature type="domain" description="C2H2-type" evidence="12">
    <location>
        <begin position="36"/>
        <end position="63"/>
    </location>
</feature>
<feature type="domain" description="C2H2-type" evidence="12">
    <location>
        <begin position="148"/>
        <end position="175"/>
    </location>
</feature>
<dbReference type="FunFam" id="3.30.160.60:FF:001818">
    <property type="entry name" value="GDNF-inducible zinc finger protein 1 isoform X1"/>
    <property type="match status" value="1"/>
</dbReference>
<evidence type="ECO:0000256" key="6">
    <source>
        <dbReference type="ARBA" id="ARBA00023015"/>
    </source>
</evidence>
<evidence type="ECO:0000259" key="12">
    <source>
        <dbReference type="PROSITE" id="PS50157"/>
    </source>
</evidence>
<dbReference type="InterPro" id="IPR050527">
    <property type="entry name" value="Snail/Krueppel_Znf"/>
</dbReference>
<keyword evidence="13" id="KW-1185">Reference proteome</keyword>
<feature type="domain" description="C2H2-type" evidence="12">
    <location>
        <begin position="64"/>
        <end position="91"/>
    </location>
</feature>
<dbReference type="RefSeq" id="XP_011633602.1">
    <property type="nucleotide sequence ID" value="XM_011635300.2"/>
</dbReference>
<keyword evidence="5" id="KW-0862">Zinc</keyword>
<keyword evidence="2" id="KW-0479">Metal-binding</keyword>
<dbReference type="SMART" id="SM00355">
    <property type="entry name" value="ZnF_C2H2"/>
    <property type="match status" value="5"/>
</dbReference>
<dbReference type="SUPFAM" id="SSF57667">
    <property type="entry name" value="beta-beta-alpha zinc fingers"/>
    <property type="match status" value="3"/>
</dbReference>
<evidence type="ECO:0000256" key="8">
    <source>
        <dbReference type="ARBA" id="ARBA00023163"/>
    </source>
</evidence>
<dbReference type="PANTHER" id="PTHR24388:SF104">
    <property type="entry name" value="AT-RICH BINDING PROTEIN-RELATED"/>
    <property type="match status" value="1"/>
</dbReference>
<dbReference type="InterPro" id="IPR036236">
    <property type="entry name" value="Znf_C2H2_sf"/>
</dbReference>
<dbReference type="FunFam" id="3.30.160.60:FF:000450">
    <property type="entry name" value="PR domain zinc finger protein 14"/>
    <property type="match status" value="1"/>
</dbReference>
<feature type="domain" description="C2H2-type" evidence="12">
    <location>
        <begin position="92"/>
        <end position="119"/>
    </location>
</feature>
<keyword evidence="4 11" id="KW-0863">Zinc-finger</keyword>
<dbReference type="FunFam" id="3.30.160.60:FF:002343">
    <property type="entry name" value="Zinc finger protein 33A"/>
    <property type="match status" value="1"/>
</dbReference>
<evidence type="ECO:0000256" key="7">
    <source>
        <dbReference type="ARBA" id="ARBA00023125"/>
    </source>
</evidence>
<dbReference type="Pfam" id="PF00096">
    <property type="entry name" value="zf-C2H2"/>
    <property type="match status" value="3"/>
</dbReference>
<sequence>MLIVWNVTQNAPLDLSRHGTAWKTSVISTFKFQRRLPCQTCGKSFDRPSLLKRHLRTHTGEKPHGCAICGKMFSTSSSLNTHIRIHTGERPHECPMCGKRFTASSNLYYHRMTHYKEKPHKCNECGRSFPTPGDLRAHRYSHTGNWPLRCFVCNRGFCKLGALHHHMKSHGDRSYYGTYNQKLPVVNNLRIHERLQNSHVLKNNPTDYTGIHGISNVEIIKFESIGDNYMQLPAMYPWSSLSWMPLQFQN</sequence>
<dbReference type="PROSITE" id="PS50157">
    <property type="entry name" value="ZINC_FINGER_C2H2_2"/>
    <property type="match status" value="5"/>
</dbReference>
<evidence type="ECO:0000256" key="2">
    <source>
        <dbReference type="ARBA" id="ARBA00022723"/>
    </source>
</evidence>
<evidence type="ECO:0000256" key="5">
    <source>
        <dbReference type="ARBA" id="ARBA00022833"/>
    </source>
</evidence>
<dbReference type="GO" id="GO:0000981">
    <property type="term" value="F:DNA-binding transcription factor activity, RNA polymerase II-specific"/>
    <property type="evidence" value="ECO:0007669"/>
    <property type="project" value="TreeGrafter"/>
</dbReference>
<evidence type="ECO:0000256" key="1">
    <source>
        <dbReference type="ARBA" id="ARBA00004123"/>
    </source>
</evidence>
<evidence type="ECO:0000313" key="14">
    <source>
        <dbReference type="RefSeq" id="XP_011633602.1"/>
    </source>
</evidence>
<accession>A0A6I9VWP5</accession>
<feature type="domain" description="C2H2-type" evidence="12">
    <location>
        <begin position="120"/>
        <end position="147"/>
    </location>
</feature>
<dbReference type="GO" id="GO:0000978">
    <property type="term" value="F:RNA polymerase II cis-regulatory region sequence-specific DNA binding"/>
    <property type="evidence" value="ECO:0007669"/>
    <property type="project" value="TreeGrafter"/>
</dbReference>
<protein>
    <submittedName>
        <fullName evidence="14">Zinc finger protein 239-like</fullName>
    </submittedName>
</protein>
<evidence type="ECO:0000313" key="13">
    <source>
        <dbReference type="Proteomes" id="UP000504615"/>
    </source>
</evidence>
<evidence type="ECO:0000256" key="11">
    <source>
        <dbReference type="PROSITE-ProRule" id="PRU00042"/>
    </source>
</evidence>
<reference evidence="14" key="1">
    <citation type="submission" date="2025-08" db="UniProtKB">
        <authorList>
            <consortium name="RefSeq"/>
        </authorList>
    </citation>
    <scope>IDENTIFICATION</scope>
</reference>
<dbReference type="InterPro" id="IPR013087">
    <property type="entry name" value="Znf_C2H2_type"/>
</dbReference>
<organism evidence="13 14">
    <name type="scientific">Pogonomyrmex barbatus</name>
    <name type="common">red harvester ant</name>
    <dbReference type="NCBI Taxonomy" id="144034"/>
    <lineage>
        <taxon>Eukaryota</taxon>
        <taxon>Metazoa</taxon>
        <taxon>Ecdysozoa</taxon>
        <taxon>Arthropoda</taxon>
        <taxon>Hexapoda</taxon>
        <taxon>Insecta</taxon>
        <taxon>Pterygota</taxon>
        <taxon>Neoptera</taxon>
        <taxon>Endopterygota</taxon>
        <taxon>Hymenoptera</taxon>
        <taxon>Apocrita</taxon>
        <taxon>Aculeata</taxon>
        <taxon>Formicoidea</taxon>
        <taxon>Formicidae</taxon>
        <taxon>Myrmicinae</taxon>
        <taxon>Pogonomyrmex</taxon>
    </lineage>
</organism>
<dbReference type="GeneID" id="105424838"/>
<keyword evidence="9" id="KW-0539">Nucleus</keyword>
<name>A0A6I9VWP5_9HYME</name>
<dbReference type="Gene3D" id="3.30.160.60">
    <property type="entry name" value="Classic Zinc Finger"/>
    <property type="match status" value="4"/>
</dbReference>
<dbReference type="GO" id="GO:0005634">
    <property type="term" value="C:nucleus"/>
    <property type="evidence" value="ECO:0007669"/>
    <property type="project" value="UniProtKB-SubCell"/>
</dbReference>
<dbReference type="Proteomes" id="UP000504615">
    <property type="component" value="Unplaced"/>
</dbReference>
<dbReference type="KEGG" id="pbar:105424838"/>
<proteinExistence type="inferred from homology"/>
<evidence type="ECO:0000256" key="10">
    <source>
        <dbReference type="ARBA" id="ARBA00037948"/>
    </source>
</evidence>